<reference evidence="10 11" key="1">
    <citation type="submission" date="2018-09" db="EMBL/GenBank/DDBJ databases">
        <title>Whole genome based analysis of evolution and adaptive divergence in Indian and Brazilian strains of Azospirillum brasilense.</title>
        <authorList>
            <person name="Singh C."/>
            <person name="Tripathi A.K."/>
        </authorList>
    </citation>
    <scope>NUCLEOTIDE SEQUENCE [LARGE SCALE GENOMIC DNA]</scope>
    <source>
        <strain evidence="10 11">MTCC4038</strain>
        <plasmid evidence="10 11">p1</plasmid>
    </source>
</reference>
<dbReference type="InterPro" id="IPR025966">
    <property type="entry name" value="OppC_N"/>
</dbReference>
<dbReference type="InterPro" id="IPR000515">
    <property type="entry name" value="MetI-like"/>
</dbReference>
<dbReference type="PANTHER" id="PTHR43386">
    <property type="entry name" value="OLIGOPEPTIDE TRANSPORT SYSTEM PERMEASE PROTEIN APPC"/>
    <property type="match status" value="1"/>
</dbReference>
<dbReference type="InterPro" id="IPR050366">
    <property type="entry name" value="BP-dependent_transpt_permease"/>
</dbReference>
<dbReference type="GO" id="GO:0055085">
    <property type="term" value="P:transmembrane transport"/>
    <property type="evidence" value="ECO:0007669"/>
    <property type="project" value="InterPro"/>
</dbReference>
<dbReference type="Pfam" id="PF00528">
    <property type="entry name" value="BPD_transp_1"/>
    <property type="match status" value="1"/>
</dbReference>
<evidence type="ECO:0000313" key="11">
    <source>
        <dbReference type="Proteomes" id="UP000298774"/>
    </source>
</evidence>
<dbReference type="KEGG" id="abf:AMK58_16175"/>
<feature type="transmembrane region" description="Helical" evidence="7">
    <location>
        <begin position="137"/>
        <end position="156"/>
    </location>
</feature>
<dbReference type="GO" id="GO:0005886">
    <property type="term" value="C:plasma membrane"/>
    <property type="evidence" value="ECO:0007669"/>
    <property type="project" value="UniProtKB-SubCell"/>
</dbReference>
<geneLocation type="plasmid" evidence="10 11">
    <name>p1</name>
</geneLocation>
<dbReference type="Proteomes" id="UP000298774">
    <property type="component" value="Plasmid p1"/>
</dbReference>
<evidence type="ECO:0000256" key="3">
    <source>
        <dbReference type="ARBA" id="ARBA00022475"/>
    </source>
</evidence>
<dbReference type="InterPro" id="IPR035906">
    <property type="entry name" value="MetI-like_sf"/>
</dbReference>
<dbReference type="PANTHER" id="PTHR43386:SF25">
    <property type="entry name" value="PEPTIDE ABC TRANSPORTER PERMEASE PROTEIN"/>
    <property type="match status" value="1"/>
</dbReference>
<dbReference type="EMBL" id="CP032340">
    <property type="protein sequence ID" value="QCO11501.1"/>
    <property type="molecule type" value="Genomic_DNA"/>
</dbReference>
<organism evidence="10 11">
    <name type="scientific">Azospirillum brasilense</name>
    <dbReference type="NCBI Taxonomy" id="192"/>
    <lineage>
        <taxon>Bacteria</taxon>
        <taxon>Pseudomonadati</taxon>
        <taxon>Pseudomonadota</taxon>
        <taxon>Alphaproteobacteria</taxon>
        <taxon>Rhodospirillales</taxon>
        <taxon>Azospirillaceae</taxon>
        <taxon>Azospirillum</taxon>
    </lineage>
</organism>
<evidence type="ECO:0000256" key="7">
    <source>
        <dbReference type="RuleBase" id="RU363032"/>
    </source>
</evidence>
<keyword evidence="6 7" id="KW-0472">Membrane</keyword>
<keyword evidence="3" id="KW-1003">Cell membrane</keyword>
<reference evidence="9 12" key="2">
    <citation type="submission" date="2023-11" db="EMBL/GenBank/DDBJ databases">
        <title>MicrobeMod: A computational toolkit for identifying prokaryotic methylation and restriction-modification with nanopore sequencing.</title>
        <authorList>
            <person name="Crits-Christoph A."/>
            <person name="Kang S.C."/>
            <person name="Lee H."/>
            <person name="Ostrov N."/>
        </authorList>
    </citation>
    <scope>NUCLEOTIDE SEQUENCE [LARGE SCALE GENOMIC DNA]</scope>
    <source>
        <strain evidence="9 12">ATCC 29145</strain>
    </source>
</reference>
<dbReference type="AlphaFoldDB" id="A0A0P0ERI2"/>
<dbReference type="CDD" id="cd06261">
    <property type="entry name" value="TM_PBP2"/>
    <property type="match status" value="1"/>
</dbReference>
<feature type="transmembrane region" description="Helical" evidence="7">
    <location>
        <begin position="195"/>
        <end position="220"/>
    </location>
</feature>
<keyword evidence="2 7" id="KW-0813">Transport</keyword>
<comment type="similarity">
    <text evidence="7">Belongs to the binding-protein-dependent transport system permease family.</text>
</comment>
<dbReference type="Gene3D" id="1.10.3720.10">
    <property type="entry name" value="MetI-like"/>
    <property type="match status" value="1"/>
</dbReference>
<proteinExistence type="inferred from homology"/>
<keyword evidence="12" id="KW-1185">Reference proteome</keyword>
<dbReference type="Pfam" id="PF12911">
    <property type="entry name" value="OppC_N"/>
    <property type="match status" value="1"/>
</dbReference>
<dbReference type="PROSITE" id="PS50928">
    <property type="entry name" value="ABC_TM1"/>
    <property type="match status" value="1"/>
</dbReference>
<sequence length="279" mass="29628">MIPVLKRLAANKTALTGAIISVLVAFAVVFGPMISPYDGDSMDVMAMLAPPSLAHPFGTDTMGRDVLTRVLYGARLSLLISISGVGVAAVLGSMIGLFIAYRPGFFSNVLMKASDLLFSFPSFVLALFLMVVLGYGVFNVALAIALIYLPIFVRLARNLAQLIVMEPWVQAAKLFGQPTHSILLRELLPNALSPLLVQATIGVAFGIVIEAGVSFLGLGVQPPAPSLGLVMSDGREYFNTAPWVLTMTGLAISIALLGLNLLGDGLRDLTDPKLKERLS</sequence>
<evidence type="ECO:0000259" key="8">
    <source>
        <dbReference type="PROSITE" id="PS50928"/>
    </source>
</evidence>
<evidence type="ECO:0000313" key="10">
    <source>
        <dbReference type="EMBL" id="QCO11501.1"/>
    </source>
</evidence>
<dbReference type="RefSeq" id="WP_035676494.1">
    <property type="nucleotide sequence ID" value="NZ_CP012915.1"/>
</dbReference>
<feature type="transmembrane region" description="Helical" evidence="7">
    <location>
        <begin position="240"/>
        <end position="263"/>
    </location>
</feature>
<name>A0A0P0ERI2_AZOBR</name>
<evidence type="ECO:0000256" key="2">
    <source>
        <dbReference type="ARBA" id="ARBA00022448"/>
    </source>
</evidence>
<feature type="transmembrane region" description="Helical" evidence="7">
    <location>
        <begin position="76"/>
        <end position="101"/>
    </location>
</feature>
<evidence type="ECO:0000256" key="4">
    <source>
        <dbReference type="ARBA" id="ARBA00022692"/>
    </source>
</evidence>
<dbReference type="Proteomes" id="UP001277471">
    <property type="component" value="Unassembled WGS sequence"/>
</dbReference>
<keyword evidence="10" id="KW-0614">Plasmid</keyword>
<feature type="domain" description="ABC transmembrane type-1" evidence="8">
    <location>
        <begin position="74"/>
        <end position="263"/>
    </location>
</feature>
<dbReference type="EMBL" id="JAWXYC010000003">
    <property type="protein sequence ID" value="MDX5951313.1"/>
    <property type="molecule type" value="Genomic_DNA"/>
</dbReference>
<keyword evidence="5 7" id="KW-1133">Transmembrane helix</keyword>
<protein>
    <submittedName>
        <fullName evidence="10">ABC transporter permease</fullName>
    </submittedName>
</protein>
<gene>
    <name evidence="10" type="ORF">D3868_21240</name>
    <name evidence="9" type="ORF">SIM66_08915</name>
</gene>
<evidence type="ECO:0000256" key="5">
    <source>
        <dbReference type="ARBA" id="ARBA00022989"/>
    </source>
</evidence>
<evidence type="ECO:0000256" key="6">
    <source>
        <dbReference type="ARBA" id="ARBA00023136"/>
    </source>
</evidence>
<keyword evidence="4 7" id="KW-0812">Transmembrane</keyword>
<evidence type="ECO:0000313" key="9">
    <source>
        <dbReference type="EMBL" id="MDX5951313.1"/>
    </source>
</evidence>
<feature type="transmembrane region" description="Helical" evidence="7">
    <location>
        <begin position="12"/>
        <end position="34"/>
    </location>
</feature>
<evidence type="ECO:0000256" key="1">
    <source>
        <dbReference type="ARBA" id="ARBA00004651"/>
    </source>
</evidence>
<accession>A0A0P0ERI2</accession>
<dbReference type="SUPFAM" id="SSF161098">
    <property type="entry name" value="MetI-like"/>
    <property type="match status" value="1"/>
</dbReference>
<dbReference type="GeneID" id="56453107"/>
<comment type="subcellular location">
    <subcellularLocation>
        <location evidence="1 7">Cell membrane</location>
        <topology evidence="1 7">Multi-pass membrane protein</topology>
    </subcellularLocation>
</comment>
<evidence type="ECO:0000313" key="12">
    <source>
        <dbReference type="Proteomes" id="UP001277471"/>
    </source>
</evidence>